<comment type="caution">
    <text evidence="2">The sequence shown here is derived from an EMBL/GenBank/DDBJ whole genome shotgun (WGS) entry which is preliminary data.</text>
</comment>
<organism evidence="2 3">
    <name type="scientific">Gelidibacter algens</name>
    <dbReference type="NCBI Taxonomy" id="49280"/>
    <lineage>
        <taxon>Bacteria</taxon>
        <taxon>Pseudomonadati</taxon>
        <taxon>Bacteroidota</taxon>
        <taxon>Flavobacteriia</taxon>
        <taxon>Flavobacteriales</taxon>
        <taxon>Flavobacteriaceae</taxon>
        <taxon>Gelidibacter</taxon>
    </lineage>
</organism>
<gene>
    <name evidence="2" type="ORF">LX77_00479</name>
</gene>
<sequence length="140" mass="16400">MGIDVKPPTSFWVVATFTLLWNIIEIYFSSFEIDFLQENLTVEEFENIQSIPFWYTIVFVVALFSEILGSFMLFMRKKIATKFFAVALLTLLFVEFYWLFVVDIKKTSIVFSLFIPVAVIAIAAFLYVYSKRATRKGWLK</sequence>
<dbReference type="STRING" id="49280.A9996_01795"/>
<evidence type="ECO:0008006" key="4">
    <source>
        <dbReference type="Google" id="ProtNLM"/>
    </source>
</evidence>
<dbReference type="EMBL" id="QLLQ01000001">
    <property type="protein sequence ID" value="RAJ27905.1"/>
    <property type="molecule type" value="Genomic_DNA"/>
</dbReference>
<keyword evidence="3" id="KW-1185">Reference proteome</keyword>
<keyword evidence="1" id="KW-1133">Transmembrane helix</keyword>
<protein>
    <recommendedName>
        <fullName evidence="4">DoxX-like protein</fullName>
    </recommendedName>
</protein>
<accession>A0A1A7R6L4</accession>
<evidence type="ECO:0000313" key="2">
    <source>
        <dbReference type="EMBL" id="RAJ27905.1"/>
    </source>
</evidence>
<feature type="transmembrane region" description="Helical" evidence="1">
    <location>
        <begin position="12"/>
        <end position="31"/>
    </location>
</feature>
<dbReference type="RefSeq" id="WP_066430236.1">
    <property type="nucleotide sequence ID" value="NZ_LZRN01000002.1"/>
</dbReference>
<dbReference type="OrthoDB" id="1143964at2"/>
<dbReference type="Proteomes" id="UP000248987">
    <property type="component" value="Unassembled WGS sequence"/>
</dbReference>
<feature type="transmembrane region" description="Helical" evidence="1">
    <location>
        <begin position="108"/>
        <end position="130"/>
    </location>
</feature>
<reference evidence="2 3" key="1">
    <citation type="submission" date="2018-06" db="EMBL/GenBank/DDBJ databases">
        <title>Genomic Encyclopedia of Archaeal and Bacterial Type Strains, Phase II (KMG-II): from individual species to whole genera.</title>
        <authorList>
            <person name="Goeker M."/>
        </authorList>
    </citation>
    <scope>NUCLEOTIDE SEQUENCE [LARGE SCALE GENOMIC DNA]</scope>
    <source>
        <strain evidence="2 3">DSM 12408</strain>
    </source>
</reference>
<evidence type="ECO:0000256" key="1">
    <source>
        <dbReference type="SAM" id="Phobius"/>
    </source>
</evidence>
<evidence type="ECO:0000313" key="3">
    <source>
        <dbReference type="Proteomes" id="UP000248987"/>
    </source>
</evidence>
<name>A0A1A7R6L4_9FLAO</name>
<keyword evidence="1" id="KW-0472">Membrane</keyword>
<keyword evidence="1" id="KW-0812">Transmembrane</keyword>
<feature type="transmembrane region" description="Helical" evidence="1">
    <location>
        <begin position="51"/>
        <end position="74"/>
    </location>
</feature>
<dbReference type="AlphaFoldDB" id="A0A1A7R6L4"/>
<feature type="transmembrane region" description="Helical" evidence="1">
    <location>
        <begin position="83"/>
        <end position="102"/>
    </location>
</feature>
<proteinExistence type="predicted"/>